<dbReference type="OrthoDB" id="921763at2"/>
<dbReference type="EMBL" id="FNGS01000006">
    <property type="protein sequence ID" value="SDM47327.1"/>
    <property type="molecule type" value="Genomic_DNA"/>
</dbReference>
<evidence type="ECO:0000256" key="3">
    <source>
        <dbReference type="ARBA" id="ARBA00007931"/>
    </source>
</evidence>
<proteinExistence type="inferred from homology"/>
<evidence type="ECO:0000256" key="10">
    <source>
        <dbReference type="SAM" id="Phobius"/>
    </source>
</evidence>
<evidence type="ECO:0000256" key="6">
    <source>
        <dbReference type="ARBA" id="ARBA00022801"/>
    </source>
</evidence>
<dbReference type="PANTHER" id="PTHR31412:SF0">
    <property type="entry name" value="ZINC METALLOPROTEASE EGY1, CHLOROPLASTIC-RELATED"/>
    <property type="match status" value="1"/>
</dbReference>
<feature type="domain" description="Peptidase M50" evidence="11">
    <location>
        <begin position="52"/>
        <end position="247"/>
    </location>
</feature>
<name>A0A1G9THW9_9BACT</name>
<gene>
    <name evidence="12" type="ORF">SAMN04488090_3570</name>
</gene>
<dbReference type="GO" id="GO:0016020">
    <property type="term" value="C:membrane"/>
    <property type="evidence" value="ECO:0007669"/>
    <property type="project" value="UniProtKB-SubCell"/>
</dbReference>
<comment type="cofactor">
    <cofactor evidence="1">
        <name>Zn(2+)</name>
        <dbReference type="ChEBI" id="CHEBI:29105"/>
    </cofactor>
</comment>
<dbReference type="GO" id="GO:0006508">
    <property type="term" value="P:proteolysis"/>
    <property type="evidence" value="ECO:0007669"/>
    <property type="project" value="UniProtKB-KW"/>
</dbReference>
<feature type="transmembrane region" description="Helical" evidence="10">
    <location>
        <begin position="205"/>
        <end position="224"/>
    </location>
</feature>
<evidence type="ECO:0000256" key="4">
    <source>
        <dbReference type="ARBA" id="ARBA00022670"/>
    </source>
</evidence>
<dbReference type="GO" id="GO:0008233">
    <property type="term" value="F:peptidase activity"/>
    <property type="evidence" value="ECO:0007669"/>
    <property type="project" value="UniProtKB-KW"/>
</dbReference>
<keyword evidence="7" id="KW-0809">Transit peptide</keyword>
<evidence type="ECO:0000313" key="12">
    <source>
        <dbReference type="EMBL" id="SDM47327.1"/>
    </source>
</evidence>
<feature type="transmembrane region" description="Helical" evidence="10">
    <location>
        <begin position="6"/>
        <end position="30"/>
    </location>
</feature>
<evidence type="ECO:0000256" key="5">
    <source>
        <dbReference type="ARBA" id="ARBA00022692"/>
    </source>
</evidence>
<dbReference type="InterPro" id="IPR008915">
    <property type="entry name" value="Peptidase_M50"/>
</dbReference>
<feature type="transmembrane region" description="Helical" evidence="10">
    <location>
        <begin position="328"/>
        <end position="349"/>
    </location>
</feature>
<protein>
    <submittedName>
        <fullName evidence="12">Peptidase family M50</fullName>
    </submittedName>
</protein>
<dbReference type="AlphaFoldDB" id="A0A1G9THW9"/>
<feature type="transmembrane region" description="Helical" evidence="10">
    <location>
        <begin position="276"/>
        <end position="295"/>
    </location>
</feature>
<dbReference type="PANTHER" id="PTHR31412">
    <property type="entry name" value="ZINC METALLOPROTEASE EGY1"/>
    <property type="match status" value="1"/>
</dbReference>
<evidence type="ECO:0000256" key="2">
    <source>
        <dbReference type="ARBA" id="ARBA00004141"/>
    </source>
</evidence>
<organism evidence="12 13">
    <name type="scientific">Siphonobacter aquaeclarae</name>
    <dbReference type="NCBI Taxonomy" id="563176"/>
    <lineage>
        <taxon>Bacteria</taxon>
        <taxon>Pseudomonadati</taxon>
        <taxon>Bacteroidota</taxon>
        <taxon>Cytophagia</taxon>
        <taxon>Cytophagales</taxon>
        <taxon>Cytophagaceae</taxon>
        <taxon>Siphonobacter</taxon>
    </lineage>
</organism>
<feature type="transmembrane region" description="Helical" evidence="10">
    <location>
        <begin position="245"/>
        <end position="264"/>
    </location>
</feature>
<evidence type="ECO:0000256" key="8">
    <source>
        <dbReference type="ARBA" id="ARBA00022989"/>
    </source>
</evidence>
<evidence type="ECO:0000259" key="11">
    <source>
        <dbReference type="Pfam" id="PF02163"/>
    </source>
</evidence>
<evidence type="ECO:0000256" key="7">
    <source>
        <dbReference type="ARBA" id="ARBA00022946"/>
    </source>
</evidence>
<keyword evidence="13" id="KW-1185">Reference proteome</keyword>
<dbReference type="CDD" id="cd06160">
    <property type="entry name" value="S2P-M50_like_2"/>
    <property type="match status" value="1"/>
</dbReference>
<keyword evidence="4" id="KW-0645">Protease</keyword>
<comment type="similarity">
    <text evidence="3">Belongs to the peptidase M50B family.</text>
</comment>
<dbReference type="InterPro" id="IPR044838">
    <property type="entry name" value="EGY1-like"/>
</dbReference>
<feature type="transmembrane region" description="Helical" evidence="10">
    <location>
        <begin position="361"/>
        <end position="381"/>
    </location>
</feature>
<dbReference type="STRING" id="563176.SAMN04488090_3570"/>
<dbReference type="Pfam" id="PF02163">
    <property type="entry name" value="Peptidase_M50"/>
    <property type="match status" value="1"/>
</dbReference>
<feature type="transmembrane region" description="Helical" evidence="10">
    <location>
        <begin position="114"/>
        <end position="137"/>
    </location>
</feature>
<evidence type="ECO:0000256" key="1">
    <source>
        <dbReference type="ARBA" id="ARBA00001947"/>
    </source>
</evidence>
<keyword evidence="8 10" id="KW-1133">Transmembrane helix</keyword>
<keyword evidence="9 10" id="KW-0472">Membrane</keyword>
<dbReference type="Proteomes" id="UP000198901">
    <property type="component" value="Unassembled WGS sequence"/>
</dbReference>
<accession>A0A1G9THW9</accession>
<sequence length="382" mass="42740">MTPRLRLYLIQAGLFLITILTTTIAGTEWLNGESLFAGEYWPSLRDLGKGLAFSLPFLAVLTVHEFGHYFTARKNRVSVTLPYFLPLWLGPYTTIGTMGAFIRLKSRVRSNIQYFDIGIAGPLAGFAAALVLLWYGFTHLPPAGYVFALHPEWKALGEQYASYVYTPEALSERGAVGLGDNLLLLFFKKYVATGAVPSSFDMAHYPFLFAGYLSLFFTALNLFPIGQLDGGHILYGLIGERGHRVVSPLIFIAFLFYAGLGWFRYQDFILADPMDFAIQSGYLLGYAGLLFWCLSRLDASNWTIAAIALGIVLVQLGLTWFFPEIDGYRGFLPFAVMLGRFLGIYHPPAEIDVPIGWKRKVLGWFSLLVFVLCFSPTPFVIY</sequence>
<comment type="subcellular location">
    <subcellularLocation>
        <location evidence="2">Membrane</location>
        <topology evidence="2">Multi-pass membrane protein</topology>
    </subcellularLocation>
</comment>
<evidence type="ECO:0000256" key="9">
    <source>
        <dbReference type="ARBA" id="ARBA00023136"/>
    </source>
</evidence>
<feature type="transmembrane region" description="Helical" evidence="10">
    <location>
        <begin position="83"/>
        <end position="102"/>
    </location>
</feature>
<reference evidence="12 13" key="1">
    <citation type="submission" date="2016-10" db="EMBL/GenBank/DDBJ databases">
        <authorList>
            <person name="de Groot N.N."/>
        </authorList>
    </citation>
    <scope>NUCLEOTIDE SEQUENCE [LARGE SCALE GENOMIC DNA]</scope>
    <source>
        <strain evidence="12 13">DSM 21668</strain>
    </source>
</reference>
<dbReference type="RefSeq" id="WP_093205272.1">
    <property type="nucleotide sequence ID" value="NZ_FNGS01000006.1"/>
</dbReference>
<keyword evidence="6" id="KW-0378">Hydrolase</keyword>
<keyword evidence="5 10" id="KW-0812">Transmembrane</keyword>
<feature type="transmembrane region" description="Helical" evidence="10">
    <location>
        <begin position="302"/>
        <end position="322"/>
    </location>
</feature>
<evidence type="ECO:0000313" key="13">
    <source>
        <dbReference type="Proteomes" id="UP000198901"/>
    </source>
</evidence>